<dbReference type="Proteomes" id="UP000069135">
    <property type="component" value="Chromosome"/>
</dbReference>
<keyword evidence="1" id="KW-1133">Transmembrane helix</keyword>
<dbReference type="AlphaFoldDB" id="A0A0S1SJU6"/>
<dbReference type="InterPro" id="IPR036390">
    <property type="entry name" value="WH_DNA-bd_sf"/>
</dbReference>
<evidence type="ECO:0000256" key="1">
    <source>
        <dbReference type="SAM" id="Phobius"/>
    </source>
</evidence>
<dbReference type="STRING" id="1735162.PeribacterB2_0083"/>
<feature type="transmembrane region" description="Helical" evidence="1">
    <location>
        <begin position="526"/>
        <end position="545"/>
    </location>
</feature>
<gene>
    <name evidence="2" type="ORF">PeribacterD1_0083</name>
</gene>
<sequence length="753" mass="86614">MTDLPASIEAYLTEAGFSATELLVLKKLLEGEALTLRELAAKTGKSTGVLDLAVKKLLSRRIISREMVNDTPKMLLKSLDAVMKWVKDDTEEKLKAMKSRALDFESFIASLKRESKRPEMEYFEGEEGIKKAYMKLLEVSVKEFLHYRPVTMKEEEDPLAAFRVQYFRERHKRSIFSRVLAPSTSLGRRFQSRDVFEYRETQLIKDEEFPITFEKIIVGETVACFNHAEQRACFLKYPELAHTERTMFELLWRRAKEPPTQPQTVALTLPQSSQPVISLSTRSLSSLREFFLSRNSVALFFGGAVLAAGITYGLWWHTYNLNRERVRERAMAIAATAAMEFDARDIEQLRTKEDVKKPEFMKLVTHLREIKTRNENIRFVYIDRPIEAKDASWAVVADADYGTPDEDLDGDGIIEDFEQLTMPGQIYPHVDPLFQERLHRPAADFLSDEWGAYCDASAPIFDAEGKAIAVLFVDIDLQQVRDLTSQSFKVAYVFLGLFLFFVFIRLAAFNRPLFFELLKVLRSRGVLMILGVCALISLGVTWGMYRYSYNLNLQRVREQVTAIAATAAPEFDVEDLDQLHTWHDVEKTVYKKVVAQLQDIRKRNATVRYVYILRATDDPYFYEFVADADSLNIRSFSDFSEDGLRNDISPPGYSYYDYEGVKSSLMKAMHEPFADHQMVYDLWGEWISGHAPIKDKNGKMNAIIGVDVDASKVDALSRQAFSPIFLFASLFSLLVFVRFITFVSPRFIKHLRR</sequence>
<feature type="transmembrane region" description="Helical" evidence="1">
    <location>
        <begin position="490"/>
        <end position="514"/>
    </location>
</feature>
<dbReference type="CDD" id="cd18773">
    <property type="entry name" value="PDC1_HK_sensor"/>
    <property type="match status" value="1"/>
</dbReference>
<reference evidence="2 3" key="2">
    <citation type="journal article" date="2016" name="PeerJ">
        <title>Analysis of five complete genome sequences for members of the class Peribacteria in the recently recognized Peregrinibacteria bacterial phylum.</title>
        <authorList>
            <person name="Anantharaman K."/>
            <person name="Brown C.T."/>
            <person name="Burstein D."/>
            <person name="Castelle C.J."/>
            <person name="Probst A.J."/>
            <person name="Thomas B.C."/>
            <person name="Williams K.H."/>
            <person name="Banfield J.F."/>
        </authorList>
    </citation>
    <scope>NUCLEOTIDE SEQUENCE [LARGE SCALE GENOMIC DNA]</scope>
    <source>
        <strain evidence="2">RIFOXYD1_FULL_PER-ii_59_16</strain>
    </source>
</reference>
<keyword evidence="1" id="KW-0812">Transmembrane</keyword>
<dbReference type="EMBL" id="CP013065">
    <property type="protein sequence ID" value="ALM12786.1"/>
    <property type="molecule type" value="Genomic_DNA"/>
</dbReference>
<dbReference type="InterPro" id="IPR029151">
    <property type="entry name" value="Sensor-like_sf"/>
</dbReference>
<reference evidence="3" key="1">
    <citation type="submission" date="2015-10" db="EMBL/GenBank/DDBJ databases">
        <title>Analysis of five complete genome sequences for members of the class Peribacteria in the recently recognized Peregrinibacteria bacterial phylum.</title>
        <authorList>
            <person name="Anantharaman K."/>
            <person name="Brown C.T."/>
            <person name="Burstein D."/>
            <person name="Castelle C.J."/>
            <person name="Probst A.J."/>
            <person name="Thomas B.C."/>
            <person name="Williams K.H."/>
            <person name="Banfield J.F."/>
        </authorList>
    </citation>
    <scope>NUCLEOTIDE SEQUENCE [LARGE SCALE GENOMIC DNA]</scope>
</reference>
<evidence type="ECO:0000313" key="3">
    <source>
        <dbReference type="Proteomes" id="UP000069135"/>
    </source>
</evidence>
<keyword evidence="2" id="KW-0418">Kinase</keyword>
<feature type="transmembrane region" description="Helical" evidence="1">
    <location>
        <begin position="297"/>
        <end position="316"/>
    </location>
</feature>
<accession>A0A0S1SG64</accession>
<accession>A0A0S1SPF9</accession>
<accession>A0A0S1SJU6</accession>
<protein>
    <submittedName>
        <fullName evidence="2">Multi-sensor signal transduction histidine kinase</fullName>
    </submittedName>
</protein>
<organism evidence="2 3">
    <name type="scientific">Candidatus Peribacter riflensis</name>
    <dbReference type="NCBI Taxonomy" id="1735162"/>
    <lineage>
        <taxon>Bacteria</taxon>
        <taxon>Candidatus Peregrinibacteriota</taxon>
        <taxon>Candidatus Peribacteria</taxon>
        <taxon>Candidatus Peribacterales</taxon>
        <taxon>Candidatus Peribacteraceae</taxon>
        <taxon>Candidatus Peribacter</taxon>
    </lineage>
</organism>
<dbReference type="Gene3D" id="1.10.10.10">
    <property type="entry name" value="Winged helix-like DNA-binding domain superfamily/Winged helix DNA-binding domain"/>
    <property type="match status" value="1"/>
</dbReference>
<accession>A0A0S1STX1</accession>
<dbReference type="InterPro" id="IPR036388">
    <property type="entry name" value="WH-like_DNA-bd_sf"/>
</dbReference>
<dbReference type="GO" id="GO:0016301">
    <property type="term" value="F:kinase activity"/>
    <property type="evidence" value="ECO:0007669"/>
    <property type="project" value="UniProtKB-KW"/>
</dbReference>
<accession>A0A0S1SK26</accession>
<name>A0A0S1SJU6_9BACT</name>
<dbReference type="SUPFAM" id="SSF46785">
    <property type="entry name" value="Winged helix' DNA-binding domain"/>
    <property type="match status" value="1"/>
</dbReference>
<evidence type="ECO:0000313" key="2">
    <source>
        <dbReference type="EMBL" id="ALM12786.1"/>
    </source>
</evidence>
<dbReference type="KEGG" id="prf:PeribacterA2_0083"/>
<feature type="transmembrane region" description="Helical" evidence="1">
    <location>
        <begin position="720"/>
        <end position="743"/>
    </location>
</feature>
<keyword evidence="2" id="KW-0808">Transferase</keyword>
<dbReference type="SUPFAM" id="SSF103190">
    <property type="entry name" value="Sensory domain-like"/>
    <property type="match status" value="1"/>
</dbReference>
<proteinExistence type="predicted"/>
<keyword evidence="1" id="KW-0472">Membrane</keyword>